<organism evidence="1 2">
    <name type="scientific">Tanacetum coccineum</name>
    <dbReference type="NCBI Taxonomy" id="301880"/>
    <lineage>
        <taxon>Eukaryota</taxon>
        <taxon>Viridiplantae</taxon>
        <taxon>Streptophyta</taxon>
        <taxon>Embryophyta</taxon>
        <taxon>Tracheophyta</taxon>
        <taxon>Spermatophyta</taxon>
        <taxon>Magnoliopsida</taxon>
        <taxon>eudicotyledons</taxon>
        <taxon>Gunneridae</taxon>
        <taxon>Pentapetalae</taxon>
        <taxon>asterids</taxon>
        <taxon>campanulids</taxon>
        <taxon>Asterales</taxon>
        <taxon>Asteraceae</taxon>
        <taxon>Asteroideae</taxon>
        <taxon>Anthemideae</taxon>
        <taxon>Anthemidinae</taxon>
        <taxon>Tanacetum</taxon>
    </lineage>
</organism>
<dbReference type="Proteomes" id="UP001151760">
    <property type="component" value="Unassembled WGS sequence"/>
</dbReference>
<reference evidence="1" key="1">
    <citation type="journal article" date="2022" name="Int. J. Mol. Sci.">
        <title>Draft Genome of Tanacetum Coccineum: Genomic Comparison of Closely Related Tanacetum-Family Plants.</title>
        <authorList>
            <person name="Yamashiro T."/>
            <person name="Shiraishi A."/>
            <person name="Nakayama K."/>
            <person name="Satake H."/>
        </authorList>
    </citation>
    <scope>NUCLEOTIDE SEQUENCE</scope>
</reference>
<evidence type="ECO:0000313" key="2">
    <source>
        <dbReference type="Proteomes" id="UP001151760"/>
    </source>
</evidence>
<proteinExistence type="predicted"/>
<accession>A0ABQ4WEI6</accession>
<evidence type="ECO:0000313" key="1">
    <source>
        <dbReference type="EMBL" id="GJS51275.1"/>
    </source>
</evidence>
<keyword evidence="2" id="KW-1185">Reference proteome</keyword>
<protein>
    <submittedName>
        <fullName evidence="1">Uncharacterized protein</fullName>
    </submittedName>
</protein>
<name>A0ABQ4WEI6_9ASTR</name>
<sequence length="80" mass="8888">MKKSGNCLIVQSSLTSHNAVSMRVRKKGQEAIQMKIKGIPMYFVLRNNQGGVDPNKGKSIHLQSEVESESRFMEVVPLTA</sequence>
<gene>
    <name evidence="1" type="ORF">Tco_0624637</name>
</gene>
<reference evidence="1" key="2">
    <citation type="submission" date="2022-01" db="EMBL/GenBank/DDBJ databases">
        <authorList>
            <person name="Yamashiro T."/>
            <person name="Shiraishi A."/>
            <person name="Satake H."/>
            <person name="Nakayama K."/>
        </authorList>
    </citation>
    <scope>NUCLEOTIDE SEQUENCE</scope>
</reference>
<dbReference type="EMBL" id="BQNB010008574">
    <property type="protein sequence ID" value="GJS51275.1"/>
    <property type="molecule type" value="Genomic_DNA"/>
</dbReference>
<comment type="caution">
    <text evidence="1">The sequence shown here is derived from an EMBL/GenBank/DDBJ whole genome shotgun (WGS) entry which is preliminary data.</text>
</comment>